<protein>
    <submittedName>
        <fullName evidence="1">Uncharacterized protein</fullName>
    </submittedName>
</protein>
<comment type="caution">
    <text evidence="1">The sequence shown here is derived from an EMBL/GenBank/DDBJ whole genome shotgun (WGS) entry which is preliminary data.</text>
</comment>
<keyword evidence="2" id="KW-1185">Reference proteome</keyword>
<dbReference type="Proteomes" id="UP001595377">
    <property type="component" value="Unassembled WGS sequence"/>
</dbReference>
<evidence type="ECO:0000313" key="1">
    <source>
        <dbReference type="EMBL" id="MFC3072397.1"/>
    </source>
</evidence>
<sequence>MTLSHIISDIMWWWRKSHPTLRKLPNWRRAADAYAIAKRRGCTQDIGRARKDMRKAVLDDLRRV</sequence>
<name>A0ABV7DDM9_9HYPH</name>
<evidence type="ECO:0000313" key="2">
    <source>
        <dbReference type="Proteomes" id="UP001595377"/>
    </source>
</evidence>
<gene>
    <name evidence="1" type="ORF">ACFOHH_04685</name>
</gene>
<accession>A0ABV7DDM9</accession>
<proteinExistence type="predicted"/>
<dbReference type="RefSeq" id="WP_257317877.1">
    <property type="nucleotide sequence ID" value="NZ_JANFDG010000035.1"/>
</dbReference>
<dbReference type="EMBL" id="JBHRSP010000006">
    <property type="protein sequence ID" value="MFC3072397.1"/>
    <property type="molecule type" value="Genomic_DNA"/>
</dbReference>
<organism evidence="1 2">
    <name type="scientific">Shinella pollutisoli</name>
    <dbReference type="NCBI Taxonomy" id="2250594"/>
    <lineage>
        <taxon>Bacteria</taxon>
        <taxon>Pseudomonadati</taxon>
        <taxon>Pseudomonadota</taxon>
        <taxon>Alphaproteobacteria</taxon>
        <taxon>Hyphomicrobiales</taxon>
        <taxon>Rhizobiaceae</taxon>
        <taxon>Shinella</taxon>
    </lineage>
</organism>
<reference evidence="2" key="1">
    <citation type="journal article" date="2019" name="Int. J. Syst. Evol. Microbiol.">
        <title>The Global Catalogue of Microorganisms (GCM) 10K type strain sequencing project: providing services to taxonomists for standard genome sequencing and annotation.</title>
        <authorList>
            <consortium name="The Broad Institute Genomics Platform"/>
            <consortium name="The Broad Institute Genome Sequencing Center for Infectious Disease"/>
            <person name="Wu L."/>
            <person name="Ma J."/>
        </authorList>
    </citation>
    <scope>NUCLEOTIDE SEQUENCE [LARGE SCALE GENOMIC DNA]</scope>
    <source>
        <strain evidence="2">KCTC 52677</strain>
    </source>
</reference>